<organism evidence="2 3">
    <name type="scientific">Ceratocystis pirilliformis</name>
    <dbReference type="NCBI Taxonomy" id="259994"/>
    <lineage>
        <taxon>Eukaryota</taxon>
        <taxon>Fungi</taxon>
        <taxon>Dikarya</taxon>
        <taxon>Ascomycota</taxon>
        <taxon>Pezizomycotina</taxon>
        <taxon>Sordariomycetes</taxon>
        <taxon>Hypocreomycetidae</taxon>
        <taxon>Microascales</taxon>
        <taxon>Ceratocystidaceae</taxon>
        <taxon>Ceratocystis</taxon>
    </lineage>
</organism>
<dbReference type="SUPFAM" id="SSF48452">
    <property type="entry name" value="TPR-like"/>
    <property type="match status" value="1"/>
</dbReference>
<accession>A0ABR3ZEC6</accession>
<reference evidence="2 3" key="1">
    <citation type="journal article" date="2024" name="IMA Fungus">
        <title>IMA Genome - F19 : A genome assembly and annotation guide to empower mycologists, including annotated draft genome sequences of Ceratocystis pirilliformis, Diaporthe australafricana, Fusarium ophioides, Paecilomyces lecythidis, and Sporothrix stenoceras.</title>
        <authorList>
            <person name="Aylward J."/>
            <person name="Wilson A.M."/>
            <person name="Visagie C.M."/>
            <person name="Spraker J."/>
            <person name="Barnes I."/>
            <person name="Buitendag C."/>
            <person name="Ceriani C."/>
            <person name="Del Mar Angel L."/>
            <person name="du Plessis D."/>
            <person name="Fuchs T."/>
            <person name="Gasser K."/>
            <person name="Kramer D."/>
            <person name="Li W."/>
            <person name="Munsamy K."/>
            <person name="Piso A."/>
            <person name="Price J.L."/>
            <person name="Sonnekus B."/>
            <person name="Thomas C."/>
            <person name="van der Nest A."/>
            <person name="van Dijk A."/>
            <person name="van Heerden A."/>
            <person name="van Vuuren N."/>
            <person name="Yilmaz N."/>
            <person name="Duong T.A."/>
            <person name="van der Merwe N.A."/>
            <person name="Wingfield M.J."/>
            <person name="Wingfield B.D."/>
        </authorList>
    </citation>
    <scope>NUCLEOTIDE SEQUENCE [LARGE SCALE GENOMIC DNA]</scope>
    <source>
        <strain evidence="2 3">CMW 12675</strain>
    </source>
</reference>
<dbReference type="Proteomes" id="UP001583280">
    <property type="component" value="Unassembled WGS sequence"/>
</dbReference>
<sequence>MSSPVTSSQPRAIDDDLLSEKVATLEQETALLLESNTCKAAANTLFTAGDYRNAFNKYHEAFLSCPKPRLFEAAVLHSNIAACQLKLQEWPEAIKSASSALAELDKLEQLKQDIPPDSAPTLLDSPPPQAGEGDADEEIISAGAAKAQPLPPPPLSAEKSDILRIRCKALMRRARARSEVGGWQNLVGAEEDYKLLAGISPAPAPTPSAASSATTTTTTTPPTPVPAVTKTTDSPVPPPQSPNFNAGVHTILSPADKKIVRAQLAALPPRIKSAQEAEMAEMWGKLKSLGNGILKPFGLSTDNFQMAKDEKSGGYSMNFNQNLK</sequence>
<evidence type="ECO:0008006" key="4">
    <source>
        <dbReference type="Google" id="ProtNLM"/>
    </source>
</evidence>
<dbReference type="InterPro" id="IPR011990">
    <property type="entry name" value="TPR-like_helical_dom_sf"/>
</dbReference>
<dbReference type="InterPro" id="IPR052769">
    <property type="entry name" value="TPR_domain_protein"/>
</dbReference>
<dbReference type="EMBL" id="JAWDJO010000029">
    <property type="protein sequence ID" value="KAL1898760.1"/>
    <property type="molecule type" value="Genomic_DNA"/>
</dbReference>
<feature type="compositionally biased region" description="Low complexity" evidence="1">
    <location>
        <begin position="207"/>
        <end position="232"/>
    </location>
</feature>
<proteinExistence type="predicted"/>
<keyword evidence="3" id="KW-1185">Reference proteome</keyword>
<protein>
    <recommendedName>
        <fullName evidence="4">Tetratricopeptide repeat protein 1</fullName>
    </recommendedName>
</protein>
<evidence type="ECO:0000256" key="1">
    <source>
        <dbReference type="SAM" id="MobiDB-lite"/>
    </source>
</evidence>
<dbReference type="PANTHER" id="PTHR46014:SF1">
    <property type="entry name" value="TETRATRICOPEPTIDE REPEAT PROTEIN 1"/>
    <property type="match status" value="1"/>
</dbReference>
<evidence type="ECO:0000313" key="2">
    <source>
        <dbReference type="EMBL" id="KAL1898760.1"/>
    </source>
</evidence>
<comment type="caution">
    <text evidence="2">The sequence shown here is derived from an EMBL/GenBank/DDBJ whole genome shotgun (WGS) entry which is preliminary data.</text>
</comment>
<feature type="region of interest" description="Disordered" evidence="1">
    <location>
        <begin position="203"/>
        <end position="241"/>
    </location>
</feature>
<gene>
    <name evidence="2" type="ORF">Cpir12675_001763</name>
</gene>
<feature type="region of interest" description="Disordered" evidence="1">
    <location>
        <begin position="113"/>
        <end position="134"/>
    </location>
</feature>
<dbReference type="Gene3D" id="1.25.40.10">
    <property type="entry name" value="Tetratricopeptide repeat domain"/>
    <property type="match status" value="1"/>
</dbReference>
<evidence type="ECO:0000313" key="3">
    <source>
        <dbReference type="Proteomes" id="UP001583280"/>
    </source>
</evidence>
<dbReference type="PANTHER" id="PTHR46014">
    <property type="entry name" value="TETRATRICOPEPTIDE REPEAT PROTEIN 1"/>
    <property type="match status" value="1"/>
</dbReference>
<name>A0ABR3ZEC6_9PEZI</name>